<dbReference type="EMBL" id="CAEY01000458">
    <property type="status" value="NOT_ANNOTATED_CDS"/>
    <property type="molecule type" value="Genomic_DNA"/>
</dbReference>
<reference evidence="2" key="1">
    <citation type="submission" date="2011-08" db="EMBL/GenBank/DDBJ databases">
        <authorList>
            <person name="Rombauts S."/>
        </authorList>
    </citation>
    <scope>NUCLEOTIDE SEQUENCE</scope>
    <source>
        <strain evidence="2">London</strain>
    </source>
</reference>
<evidence type="ECO:0000313" key="1">
    <source>
        <dbReference type="EnsemblMetazoa" id="tetur01g09020.1"/>
    </source>
</evidence>
<name>T1JS27_TETUR</name>
<proteinExistence type="predicted"/>
<sequence>MFPIVYRGYSGIRKVTSERCPDPRISQQRIILDSHITGETQLTNVDFVPSFCKKLKETVIYHNFSSLVSLANDWLISHPCWEIINCETVTQYVHQVHDSVDYSAVINILRIWIKRRPNEPYLVSREPLLWYKDFAPDQRRFLEGRINGKIVQMETLKVPATDDWTFKSEATYCNDGRTTRDIERYQNYVILIRVFYLAGPLFDHEVVLADFVPFDLSSETFARRNGEKFSSMISRAALWLRENTELSLVNAQAVDIHVPDPDAETIETRITWKRKERNDKEIRFLRIYCTKRNEVSKLFLNYESLSVSSLEYKLYLTAIAFNVKSFQQDVNEWFVDLAQRNNGIKPRIVNIETCVVPPFVNDQTGKSFQHAVDETHSCNQMDGRFKYSFVTIRIYYDESGLETGDFQITRLP</sequence>
<dbReference type="AlphaFoldDB" id="T1JS27"/>
<dbReference type="EnsemblMetazoa" id="tetur01g09020.1">
    <property type="protein sequence ID" value="tetur01g09020.1"/>
    <property type="gene ID" value="tetur01g09020"/>
</dbReference>
<evidence type="ECO:0000313" key="2">
    <source>
        <dbReference type="Proteomes" id="UP000015104"/>
    </source>
</evidence>
<dbReference type="HOGENOM" id="CLU_667865_0_0_1"/>
<dbReference type="STRING" id="32264.T1JS27"/>
<dbReference type="Proteomes" id="UP000015104">
    <property type="component" value="Unassembled WGS sequence"/>
</dbReference>
<keyword evidence="2" id="KW-1185">Reference proteome</keyword>
<reference evidence="1" key="2">
    <citation type="submission" date="2015-06" db="UniProtKB">
        <authorList>
            <consortium name="EnsemblMetazoa"/>
        </authorList>
    </citation>
    <scope>IDENTIFICATION</scope>
</reference>
<accession>T1JS27</accession>
<protein>
    <submittedName>
        <fullName evidence="1">Uncharacterized protein</fullName>
    </submittedName>
</protein>
<organism evidence="1 2">
    <name type="scientific">Tetranychus urticae</name>
    <name type="common">Two-spotted spider mite</name>
    <dbReference type="NCBI Taxonomy" id="32264"/>
    <lineage>
        <taxon>Eukaryota</taxon>
        <taxon>Metazoa</taxon>
        <taxon>Ecdysozoa</taxon>
        <taxon>Arthropoda</taxon>
        <taxon>Chelicerata</taxon>
        <taxon>Arachnida</taxon>
        <taxon>Acari</taxon>
        <taxon>Acariformes</taxon>
        <taxon>Trombidiformes</taxon>
        <taxon>Prostigmata</taxon>
        <taxon>Eleutherengona</taxon>
        <taxon>Raphignathae</taxon>
        <taxon>Tetranychoidea</taxon>
        <taxon>Tetranychidae</taxon>
        <taxon>Tetranychus</taxon>
    </lineage>
</organism>